<reference evidence="18" key="3">
    <citation type="submission" date="2025-09" db="UniProtKB">
        <authorList>
            <consortium name="Ensembl"/>
        </authorList>
    </citation>
    <scope>IDENTIFICATION</scope>
    <source>
        <strain evidence="18">breed Abyssinian</strain>
    </source>
</reference>
<feature type="region of interest" description="Disordered" evidence="16">
    <location>
        <begin position="464"/>
        <end position="489"/>
    </location>
</feature>
<feature type="compositionally biased region" description="Low complexity" evidence="16">
    <location>
        <begin position="299"/>
        <end position="315"/>
    </location>
</feature>
<evidence type="ECO:0000256" key="7">
    <source>
        <dbReference type="ARBA" id="ARBA00023015"/>
    </source>
</evidence>
<dbReference type="Pfam" id="PF00170">
    <property type="entry name" value="bZIP_1"/>
    <property type="match status" value="1"/>
</dbReference>
<proteinExistence type="inferred from homology"/>
<keyword evidence="5" id="KW-0735">Signal-anchor</keyword>
<reference evidence="18 19" key="1">
    <citation type="submission" date="2021-02" db="EMBL/GenBank/DDBJ databases">
        <title>Safari Cat Assemblies.</title>
        <authorList>
            <person name="Bredemeyer K.R."/>
            <person name="Murphy W.J."/>
        </authorList>
    </citation>
    <scope>NUCLEOTIDE SEQUENCE [LARGE SCALE GENOMIC DNA]</scope>
</reference>
<keyword evidence="9" id="KW-0472">Membrane</keyword>
<keyword evidence="19" id="KW-1185">Reference proteome</keyword>
<dbReference type="PANTHER" id="PTHR45996:SF1">
    <property type="entry name" value="CYCLIC AMP-RESPONSIVE ELEMENT-BINDING PROTEIN 3-LIKE PROTEIN 3"/>
    <property type="match status" value="1"/>
</dbReference>
<feature type="region of interest" description="Disordered" evidence="16">
    <location>
        <begin position="299"/>
        <end position="322"/>
    </location>
</feature>
<evidence type="ECO:0000256" key="15">
    <source>
        <dbReference type="SAM" id="Coils"/>
    </source>
</evidence>
<comment type="similarity">
    <text evidence="2">Belongs to the bZIP family. ATF subfamily.</text>
</comment>
<dbReference type="GeneTree" id="ENSGT00940000159261"/>
<feature type="region of interest" description="Disordered" evidence="16">
    <location>
        <begin position="60"/>
        <end position="111"/>
    </location>
</feature>
<evidence type="ECO:0000256" key="10">
    <source>
        <dbReference type="ARBA" id="ARBA00023159"/>
    </source>
</evidence>
<dbReference type="SUPFAM" id="SSF57959">
    <property type="entry name" value="Leucine zipper domain"/>
    <property type="match status" value="1"/>
</dbReference>
<evidence type="ECO:0000313" key="18">
    <source>
        <dbReference type="Ensembl" id="ENSFCTP00005061517.1"/>
    </source>
</evidence>
<dbReference type="SMART" id="SM00338">
    <property type="entry name" value="BRLZ"/>
    <property type="match status" value="1"/>
</dbReference>
<dbReference type="PANTHER" id="PTHR45996">
    <property type="entry name" value="AGAP001464-PB"/>
    <property type="match status" value="1"/>
</dbReference>
<evidence type="ECO:0000256" key="12">
    <source>
        <dbReference type="ARBA" id="ARBA00023180"/>
    </source>
</evidence>
<feature type="coiled-coil region" evidence="15">
    <location>
        <begin position="256"/>
        <end position="283"/>
    </location>
</feature>
<dbReference type="InterPro" id="IPR004827">
    <property type="entry name" value="bZIP"/>
</dbReference>
<evidence type="ECO:0000256" key="14">
    <source>
        <dbReference type="ARBA" id="ARBA00023242"/>
    </source>
</evidence>
<keyword evidence="4" id="KW-0256">Endoplasmic reticulum</keyword>
<evidence type="ECO:0000256" key="11">
    <source>
        <dbReference type="ARBA" id="ARBA00023163"/>
    </source>
</evidence>
<keyword evidence="11" id="KW-0804">Transcription</keyword>
<accession>A0ABI8AQH3</accession>
<dbReference type="Ensembl" id="ENSFCTT00005092673.1">
    <property type="protein sequence ID" value="ENSFCTP00005061517.1"/>
    <property type="gene ID" value="ENSFCTG00005033681.1"/>
</dbReference>
<keyword evidence="13" id="KW-0834">Unfolded protein response</keyword>
<keyword evidence="6" id="KW-1133">Transmembrane helix</keyword>
<evidence type="ECO:0000256" key="16">
    <source>
        <dbReference type="SAM" id="MobiDB-lite"/>
    </source>
</evidence>
<name>A0ABI8AQH3_FELCA</name>
<gene>
    <name evidence="18" type="primary">CREB3L3</name>
</gene>
<sequence length="489" mass="51563">MNGDLAAGKMASSTGPMGPIGSLELLDLLFDHQDGILRHVELGEDWGHLEDQVLPGPDSDDFLNSILASGDSVPSSPIWSPAASDSGISEDLPSDSQDTPPRSGAATTPAGCPPYHPAAPCLAGPPGPVAQVLDASVAIDLEMWSQGLRREERAELADLPLSCSLTVKDLLLSGGGGGDLQQHHPGAPHLPRPATQHCQELVLTEDEKKLLAKEGLTLPTQLPLTKYEERALKKIRRKIRNKQSAQESRKKKKEYIDGLETRMSACTAQNQELQRKVLHLEKQNLSCCSPLPSSSCPPLALSSPTRPRAPETTRPFEVGGPGKLCPQNPSGLHHGHMGSLSPCTGPLGLGRGRGAPCCYSLRLGSENGGTPVPKPVARDPPNPCSVFSRTLHNDAASRVAPDATPGSEVPGPRPKAGASQEGSPGSPRADWESQGKSALDNLTEELDNSTLIADNSTEKLNRATLLDWTAPEPALSPGRGGLEAAGEEL</sequence>
<evidence type="ECO:0000313" key="19">
    <source>
        <dbReference type="Proteomes" id="UP000823872"/>
    </source>
</evidence>
<keyword evidence="7" id="KW-0805">Transcription regulation</keyword>
<keyword evidence="15" id="KW-0175">Coiled coil</keyword>
<evidence type="ECO:0000256" key="4">
    <source>
        <dbReference type="ARBA" id="ARBA00022824"/>
    </source>
</evidence>
<dbReference type="Gene3D" id="1.20.5.170">
    <property type="match status" value="1"/>
</dbReference>
<dbReference type="PROSITE" id="PS00036">
    <property type="entry name" value="BZIP_BASIC"/>
    <property type="match status" value="1"/>
</dbReference>
<keyword evidence="12" id="KW-0325">Glycoprotein</keyword>
<evidence type="ECO:0000256" key="1">
    <source>
        <dbReference type="ARBA" id="ARBA00004648"/>
    </source>
</evidence>
<feature type="domain" description="BZIP" evidence="17">
    <location>
        <begin position="231"/>
        <end position="283"/>
    </location>
</feature>
<comment type="subcellular location">
    <subcellularLocation>
        <location evidence="1">Endoplasmic reticulum membrane</location>
        <topology evidence="1">Single-pass type II membrane protein</topology>
    </subcellularLocation>
</comment>
<evidence type="ECO:0000256" key="8">
    <source>
        <dbReference type="ARBA" id="ARBA00023125"/>
    </source>
</evidence>
<feature type="region of interest" description="Disordered" evidence="16">
    <location>
        <begin position="398"/>
        <end position="440"/>
    </location>
</feature>
<keyword evidence="8" id="KW-0238">DNA-binding</keyword>
<dbReference type="InterPro" id="IPR051381">
    <property type="entry name" value="CREB_ATF_subfamily"/>
</dbReference>
<dbReference type="PROSITE" id="PS50217">
    <property type="entry name" value="BZIP"/>
    <property type="match status" value="1"/>
</dbReference>
<evidence type="ECO:0000256" key="5">
    <source>
        <dbReference type="ARBA" id="ARBA00022968"/>
    </source>
</evidence>
<keyword evidence="14" id="KW-0539">Nucleus</keyword>
<keyword evidence="3" id="KW-0812">Transmembrane</keyword>
<organism evidence="18 19">
    <name type="scientific">Felis catus</name>
    <name type="common">Cat</name>
    <name type="synonym">Felis silvestris catus</name>
    <dbReference type="NCBI Taxonomy" id="9685"/>
    <lineage>
        <taxon>Eukaryota</taxon>
        <taxon>Metazoa</taxon>
        <taxon>Chordata</taxon>
        <taxon>Craniata</taxon>
        <taxon>Vertebrata</taxon>
        <taxon>Euteleostomi</taxon>
        <taxon>Mammalia</taxon>
        <taxon>Eutheria</taxon>
        <taxon>Laurasiatheria</taxon>
        <taxon>Carnivora</taxon>
        <taxon>Feliformia</taxon>
        <taxon>Felidae</taxon>
        <taxon>Felinae</taxon>
        <taxon>Felis</taxon>
    </lineage>
</organism>
<evidence type="ECO:0000256" key="9">
    <source>
        <dbReference type="ARBA" id="ARBA00023136"/>
    </source>
</evidence>
<dbReference type="Proteomes" id="UP000823872">
    <property type="component" value="Chromosome A2"/>
</dbReference>
<protein>
    <recommendedName>
        <fullName evidence="17">BZIP domain-containing protein</fullName>
    </recommendedName>
</protein>
<evidence type="ECO:0000256" key="6">
    <source>
        <dbReference type="ARBA" id="ARBA00022989"/>
    </source>
</evidence>
<evidence type="ECO:0000256" key="3">
    <source>
        <dbReference type="ARBA" id="ARBA00022692"/>
    </source>
</evidence>
<evidence type="ECO:0000256" key="2">
    <source>
        <dbReference type="ARBA" id="ARBA00009050"/>
    </source>
</evidence>
<evidence type="ECO:0000256" key="13">
    <source>
        <dbReference type="ARBA" id="ARBA00023230"/>
    </source>
</evidence>
<reference evidence="18" key="2">
    <citation type="submission" date="2025-08" db="UniProtKB">
        <authorList>
            <consortium name="Ensembl"/>
        </authorList>
    </citation>
    <scope>IDENTIFICATION</scope>
    <source>
        <strain evidence="18">breed Abyssinian</strain>
    </source>
</reference>
<keyword evidence="10" id="KW-0010">Activator</keyword>
<dbReference type="InterPro" id="IPR046347">
    <property type="entry name" value="bZIP_sf"/>
</dbReference>
<evidence type="ECO:0000259" key="17">
    <source>
        <dbReference type="PROSITE" id="PS50217"/>
    </source>
</evidence>
<dbReference type="CDD" id="cd14689">
    <property type="entry name" value="bZIP_CREB3"/>
    <property type="match status" value="1"/>
</dbReference>